<dbReference type="RefSeq" id="WP_346753793.1">
    <property type="nucleotide sequence ID" value="NZ_JAUJEA010000008.1"/>
</dbReference>
<evidence type="ECO:0000313" key="5">
    <source>
        <dbReference type="Proteomes" id="UP001172082"/>
    </source>
</evidence>
<proteinExistence type="predicted"/>
<feature type="transmembrane region" description="Helical" evidence="1">
    <location>
        <begin position="466"/>
        <end position="485"/>
    </location>
</feature>
<reference evidence="4" key="1">
    <citation type="submission" date="2023-06" db="EMBL/GenBank/DDBJ databases">
        <title>Genomic of Parafulvivirga corallium.</title>
        <authorList>
            <person name="Wang G."/>
        </authorList>
    </citation>
    <scope>NUCLEOTIDE SEQUENCE</scope>
    <source>
        <strain evidence="4">BMA10</strain>
    </source>
</reference>
<dbReference type="InterPro" id="IPR055396">
    <property type="entry name" value="DUF7088"/>
</dbReference>
<sequence length="503" mass="55748">MNRGNILLRLVVVLAIILVINLIAHKAFFRLDFTADDRYTLSKATKDVLGDLEDVVTITAYFSEDLPAQLQSTRKDFEDLLVEYENRSDANVVYEFKNPNESEASERAAQEQGIAPISIQVRERDQAKQLRAYMGATLQMGESIEVISAVQVGARMEYEITSAIKKLSVTDKPKVALIQGHGEATLAAVPQLAQQLSILYDFEAYTINDSTEIPTYYRAIAMIDPKDTISVDDLNKLDNYLKTGGGIFLAYSNYSGGLNTQYLQPAPNIGLKSWLSQKGIVPGEQLVTDVKSASISVPQRQGPFTFTTNVQVPYIPIIGTFEDHPVSNGIESLVLPISNNITFTSSDSAVNVTSLAFTSEQSGAENLPVFIDINREWRENDFTEGEQTVAVALDGVDNGKIVFVSNGNFPVNGEPSQQQQQVNQDNVNFVANAIDWIADDTGLNELRTKGITQRPLKPLEAGDRDLIKLINVVLPVLLLLAYAFFRRQANLKKRQRWLQGDYS</sequence>
<protein>
    <submittedName>
        <fullName evidence="4">GldG family protein</fullName>
    </submittedName>
</protein>
<evidence type="ECO:0000259" key="2">
    <source>
        <dbReference type="Pfam" id="PF09822"/>
    </source>
</evidence>
<evidence type="ECO:0000256" key="1">
    <source>
        <dbReference type="SAM" id="Phobius"/>
    </source>
</evidence>
<name>A0ABT8KSN4_9BACT</name>
<accession>A0ABT8KSN4</accession>
<dbReference type="EMBL" id="JAUJEA010000008">
    <property type="protein sequence ID" value="MDN5203770.1"/>
    <property type="molecule type" value="Genomic_DNA"/>
</dbReference>
<evidence type="ECO:0000313" key="4">
    <source>
        <dbReference type="EMBL" id="MDN5203770.1"/>
    </source>
</evidence>
<dbReference type="Proteomes" id="UP001172082">
    <property type="component" value="Unassembled WGS sequence"/>
</dbReference>
<keyword evidence="1" id="KW-0472">Membrane</keyword>
<keyword evidence="1" id="KW-0812">Transmembrane</keyword>
<dbReference type="InterPro" id="IPR019196">
    <property type="entry name" value="ABC_transp_unknown"/>
</dbReference>
<dbReference type="Pfam" id="PF23357">
    <property type="entry name" value="DUF7088"/>
    <property type="match status" value="1"/>
</dbReference>
<gene>
    <name evidence="4" type="ORF">QQ008_20435</name>
</gene>
<keyword evidence="5" id="KW-1185">Reference proteome</keyword>
<feature type="domain" description="ABC-type uncharacterised transport system" evidence="2">
    <location>
        <begin position="172"/>
        <end position="433"/>
    </location>
</feature>
<organism evidence="4 5">
    <name type="scientific">Splendidivirga corallicola</name>
    <dbReference type="NCBI Taxonomy" id="3051826"/>
    <lineage>
        <taxon>Bacteria</taxon>
        <taxon>Pseudomonadati</taxon>
        <taxon>Bacteroidota</taxon>
        <taxon>Cytophagia</taxon>
        <taxon>Cytophagales</taxon>
        <taxon>Splendidivirgaceae</taxon>
        <taxon>Splendidivirga</taxon>
    </lineage>
</organism>
<dbReference type="Pfam" id="PF09822">
    <property type="entry name" value="ABC_transp_aux"/>
    <property type="match status" value="1"/>
</dbReference>
<keyword evidence="1" id="KW-1133">Transmembrane helix</keyword>
<feature type="transmembrane region" description="Helical" evidence="1">
    <location>
        <begin position="7"/>
        <end position="24"/>
    </location>
</feature>
<comment type="caution">
    <text evidence="4">The sequence shown here is derived from an EMBL/GenBank/DDBJ whole genome shotgun (WGS) entry which is preliminary data.</text>
</comment>
<evidence type="ECO:0000259" key="3">
    <source>
        <dbReference type="Pfam" id="PF23357"/>
    </source>
</evidence>
<feature type="domain" description="DUF7088" evidence="3">
    <location>
        <begin position="36"/>
        <end position="138"/>
    </location>
</feature>